<dbReference type="GO" id="GO:0005975">
    <property type="term" value="P:carbohydrate metabolic process"/>
    <property type="evidence" value="ECO:0007669"/>
    <property type="project" value="InterPro"/>
</dbReference>
<dbReference type="Gene3D" id="2.10.10.90">
    <property type="match status" value="1"/>
</dbReference>
<protein>
    <recommendedName>
        <fullName evidence="2">Chitin-binding type-3 domain-containing protein</fullName>
    </recommendedName>
</protein>
<keyword evidence="4" id="KW-1185">Reference proteome</keyword>
<feature type="domain" description="Chitin-binding type-3" evidence="2">
    <location>
        <begin position="110"/>
        <end position="139"/>
    </location>
</feature>
<dbReference type="InterPro" id="IPR036573">
    <property type="entry name" value="CBM_sf_5/12"/>
</dbReference>
<dbReference type="SUPFAM" id="SSF51055">
    <property type="entry name" value="Carbohydrate binding domain"/>
    <property type="match status" value="1"/>
</dbReference>
<evidence type="ECO:0000313" key="3">
    <source>
        <dbReference type="EMBL" id="OUN43790.1"/>
    </source>
</evidence>
<dbReference type="AlphaFoldDB" id="A0A1Y3UEI9"/>
<proteinExistence type="predicted"/>
<dbReference type="GO" id="GO:0030246">
    <property type="term" value="F:carbohydrate binding"/>
    <property type="evidence" value="ECO:0007669"/>
    <property type="project" value="InterPro"/>
</dbReference>
<dbReference type="GO" id="GO:0005576">
    <property type="term" value="C:extracellular region"/>
    <property type="evidence" value="ECO:0007669"/>
    <property type="project" value="InterPro"/>
</dbReference>
<dbReference type="GO" id="GO:0004553">
    <property type="term" value="F:hydrolase activity, hydrolyzing O-glycosyl compounds"/>
    <property type="evidence" value="ECO:0007669"/>
    <property type="project" value="InterPro"/>
</dbReference>
<evidence type="ECO:0000259" key="2">
    <source>
        <dbReference type="Pfam" id="PF02839"/>
    </source>
</evidence>
<dbReference type="CDD" id="cd12214">
    <property type="entry name" value="ChiA1_BD"/>
    <property type="match status" value="1"/>
</dbReference>
<organism evidence="3 4">
    <name type="scientific">Enorma massiliensis</name>
    <dbReference type="NCBI Taxonomy" id="1472761"/>
    <lineage>
        <taxon>Bacteria</taxon>
        <taxon>Bacillati</taxon>
        <taxon>Actinomycetota</taxon>
        <taxon>Coriobacteriia</taxon>
        <taxon>Coriobacteriales</taxon>
        <taxon>Coriobacteriaceae</taxon>
        <taxon>Enorma</taxon>
    </lineage>
</organism>
<sequence>MLYGIMVGERPSVVEEGEGKPIVEAVKPDVPEGYEAVDSWADTGTELRQTWALQPVEGSAAEAAVALAKMQAVELDDGQALKVPALYDEWSGKGVKYYSPDDPGGNPQSRVRFQGTLVKCITTHTSQPDWAPNAAPSLWAVILPGQDGSGVTVGIWEQPGPENAYQKGDQVIHNGHLWESDFDGDNVWEPGAVGSHWVDKGEWDGGTAMPAAE</sequence>
<keyword evidence="1" id="KW-0378">Hydrolase</keyword>
<dbReference type="Proteomes" id="UP000196560">
    <property type="component" value="Unassembled WGS sequence"/>
</dbReference>
<dbReference type="Pfam" id="PF02839">
    <property type="entry name" value="CBM_5_12"/>
    <property type="match status" value="1"/>
</dbReference>
<dbReference type="EMBL" id="NFHO01000003">
    <property type="protein sequence ID" value="OUN43790.1"/>
    <property type="molecule type" value="Genomic_DNA"/>
</dbReference>
<evidence type="ECO:0000256" key="1">
    <source>
        <dbReference type="ARBA" id="ARBA00022801"/>
    </source>
</evidence>
<dbReference type="RefSeq" id="WP_087186086.1">
    <property type="nucleotide sequence ID" value="NZ_NFHO01000003.1"/>
</dbReference>
<reference evidence="4" key="1">
    <citation type="submission" date="2017-04" db="EMBL/GenBank/DDBJ databases">
        <title>Function of individual gut microbiota members based on whole genome sequencing of pure cultures obtained from chicken caecum.</title>
        <authorList>
            <person name="Medvecky M."/>
            <person name="Cejkova D."/>
            <person name="Polansky O."/>
            <person name="Karasova D."/>
            <person name="Kubasova T."/>
            <person name="Cizek A."/>
            <person name="Rychlik I."/>
        </authorList>
    </citation>
    <scope>NUCLEOTIDE SEQUENCE [LARGE SCALE GENOMIC DNA]</scope>
    <source>
        <strain evidence="4">An70</strain>
    </source>
</reference>
<comment type="caution">
    <text evidence="3">The sequence shown here is derived from an EMBL/GenBank/DDBJ whole genome shotgun (WGS) entry which is preliminary data.</text>
</comment>
<accession>A0A1Y3UEI9</accession>
<evidence type="ECO:0000313" key="4">
    <source>
        <dbReference type="Proteomes" id="UP000196560"/>
    </source>
</evidence>
<name>A0A1Y3UEI9_9ACTN</name>
<dbReference type="InterPro" id="IPR003610">
    <property type="entry name" value="CBM5/12"/>
</dbReference>
<gene>
    <name evidence="3" type="ORF">B5G21_03630</name>
</gene>